<keyword evidence="3" id="KW-0067">ATP-binding</keyword>
<dbReference type="Pfam" id="PF00005">
    <property type="entry name" value="ABC_tran"/>
    <property type="match status" value="1"/>
</dbReference>
<evidence type="ECO:0000313" key="4">
    <source>
        <dbReference type="Proteomes" id="UP001596074"/>
    </source>
</evidence>
<sequence length="88" mass="9215">MKSSGVFVLDRSASGGPVPAGVSARIPLGKCTAVVGTSAAGKTTLLRPLNRLEEPSEGRVSLDGVSLHETWAAFCRSTTARSTTWSRR</sequence>
<evidence type="ECO:0000259" key="2">
    <source>
        <dbReference type="Pfam" id="PF00005"/>
    </source>
</evidence>
<keyword evidence="3" id="KW-0547">Nucleotide-binding</keyword>
<name>A0ABW0ZYD5_9ACTN</name>
<organism evidence="3 4">
    <name type="scientific">Actinomadura rugatobispora</name>
    <dbReference type="NCBI Taxonomy" id="1994"/>
    <lineage>
        <taxon>Bacteria</taxon>
        <taxon>Bacillati</taxon>
        <taxon>Actinomycetota</taxon>
        <taxon>Actinomycetes</taxon>
        <taxon>Streptosporangiales</taxon>
        <taxon>Thermomonosporaceae</taxon>
        <taxon>Actinomadura</taxon>
    </lineage>
</organism>
<proteinExistence type="predicted"/>
<dbReference type="GO" id="GO:0005524">
    <property type="term" value="F:ATP binding"/>
    <property type="evidence" value="ECO:0007669"/>
    <property type="project" value="UniProtKB-KW"/>
</dbReference>
<dbReference type="PANTHER" id="PTHR43423:SF1">
    <property type="entry name" value="ABC TRANSPORTER I FAMILY MEMBER 17"/>
    <property type="match status" value="1"/>
</dbReference>
<reference evidence="4" key="1">
    <citation type="journal article" date="2019" name="Int. J. Syst. Evol. Microbiol.">
        <title>The Global Catalogue of Microorganisms (GCM) 10K type strain sequencing project: providing services to taxonomists for standard genome sequencing and annotation.</title>
        <authorList>
            <consortium name="The Broad Institute Genomics Platform"/>
            <consortium name="The Broad Institute Genome Sequencing Center for Infectious Disease"/>
            <person name="Wu L."/>
            <person name="Ma J."/>
        </authorList>
    </citation>
    <scope>NUCLEOTIDE SEQUENCE [LARGE SCALE GENOMIC DNA]</scope>
    <source>
        <strain evidence="4">KCTC 42087</strain>
    </source>
</reference>
<dbReference type="EMBL" id="JBHSON010000023">
    <property type="protein sequence ID" value="MFC5747538.1"/>
    <property type="molecule type" value="Genomic_DNA"/>
</dbReference>
<evidence type="ECO:0000313" key="3">
    <source>
        <dbReference type="EMBL" id="MFC5747538.1"/>
    </source>
</evidence>
<dbReference type="SUPFAM" id="SSF52540">
    <property type="entry name" value="P-loop containing nucleoside triphosphate hydrolases"/>
    <property type="match status" value="1"/>
</dbReference>
<dbReference type="RefSeq" id="WP_378283157.1">
    <property type="nucleotide sequence ID" value="NZ_JBHSON010000023.1"/>
</dbReference>
<gene>
    <name evidence="3" type="ORF">ACFPZN_18050</name>
</gene>
<dbReference type="Proteomes" id="UP001596074">
    <property type="component" value="Unassembled WGS sequence"/>
</dbReference>
<dbReference type="InterPro" id="IPR027417">
    <property type="entry name" value="P-loop_NTPase"/>
</dbReference>
<protein>
    <submittedName>
        <fullName evidence="3">ATP-binding cassette domain-containing protein</fullName>
    </submittedName>
</protein>
<accession>A0ABW0ZYD5</accession>
<keyword evidence="1" id="KW-1278">Translocase</keyword>
<comment type="caution">
    <text evidence="3">The sequence shown here is derived from an EMBL/GenBank/DDBJ whole genome shotgun (WGS) entry which is preliminary data.</text>
</comment>
<dbReference type="PANTHER" id="PTHR43423">
    <property type="entry name" value="ABC TRANSPORTER I FAMILY MEMBER 17"/>
    <property type="match status" value="1"/>
</dbReference>
<dbReference type="InterPro" id="IPR003439">
    <property type="entry name" value="ABC_transporter-like_ATP-bd"/>
</dbReference>
<feature type="domain" description="ABC transporter" evidence="2">
    <location>
        <begin position="21"/>
        <end position="74"/>
    </location>
</feature>
<keyword evidence="4" id="KW-1185">Reference proteome</keyword>
<evidence type="ECO:0000256" key="1">
    <source>
        <dbReference type="ARBA" id="ARBA00022967"/>
    </source>
</evidence>
<dbReference type="Gene3D" id="3.40.50.300">
    <property type="entry name" value="P-loop containing nucleotide triphosphate hydrolases"/>
    <property type="match status" value="1"/>
</dbReference>